<keyword evidence="4" id="KW-1185">Reference proteome</keyword>
<feature type="coiled-coil region" evidence="1">
    <location>
        <begin position="315"/>
        <end position="366"/>
    </location>
</feature>
<feature type="transmembrane region" description="Helical" evidence="2">
    <location>
        <begin position="395"/>
        <end position="412"/>
    </location>
</feature>
<evidence type="ECO:0000256" key="2">
    <source>
        <dbReference type="SAM" id="Phobius"/>
    </source>
</evidence>
<organism evidence="3">
    <name type="scientific">Oikopleura dioica</name>
    <name type="common">Tunicate</name>
    <dbReference type="NCBI Taxonomy" id="34765"/>
    <lineage>
        <taxon>Eukaryota</taxon>
        <taxon>Metazoa</taxon>
        <taxon>Chordata</taxon>
        <taxon>Tunicata</taxon>
        <taxon>Appendicularia</taxon>
        <taxon>Copelata</taxon>
        <taxon>Oikopleuridae</taxon>
        <taxon>Oikopleura</taxon>
    </lineage>
</organism>
<dbReference type="InParanoid" id="E4XF37"/>
<keyword evidence="2" id="KW-0812">Transmembrane</keyword>
<dbReference type="OrthoDB" id="687730at2759"/>
<accession>E4XF37</accession>
<sequence>MFCLFGRWSKICSRLNVRFLNTSDFRVQSDILVVNTFWKIHFALLTGDVLQFGVDVDSSPRAQTIPCVVCQIKCYLPDGTEVEPNPAGAIARESYSKLASSTKNASRPAYNHDVEVRRIHDEATQKELVEHRSDIAKFHSYADVLETKFIKLEGILSDITIVQEQQRDEKLEEDTLLCKIECLENMLQGDNLKEIQITHRKICTEKSDLELLSKNVLRKSYQEKLAAQSEVDQQTLTIQKIETESQRKDWAIKDLKKQLKTFALDSTGKALDVLREAVAEKNLGPEELEVFQTLSQIVFPDAFQEHNSSITNFMNEELNVHIEEKKILTEQLKEKDQILNSKNNEIETVAQERAELVKRLAELQVEQKEMYAAILTDMEQKKDEALMSCQKKQTLINSLIGLLFAMFMFIVLKN</sequence>
<keyword evidence="2" id="KW-1133">Transmembrane helix</keyword>
<name>E4XF37_OIKDI</name>
<proteinExistence type="predicted"/>
<dbReference type="EMBL" id="FN653044">
    <property type="protein sequence ID" value="CBY24222.1"/>
    <property type="molecule type" value="Genomic_DNA"/>
</dbReference>
<reference evidence="3" key="1">
    <citation type="journal article" date="2010" name="Science">
        <title>Plasticity of animal genome architecture unmasked by rapid evolution of a pelagic tunicate.</title>
        <authorList>
            <person name="Denoeud F."/>
            <person name="Henriet S."/>
            <person name="Mungpakdee S."/>
            <person name="Aury J.M."/>
            <person name="Da Silva C."/>
            <person name="Brinkmann H."/>
            <person name="Mikhaleva J."/>
            <person name="Olsen L.C."/>
            <person name="Jubin C."/>
            <person name="Canestro C."/>
            <person name="Bouquet J.M."/>
            <person name="Danks G."/>
            <person name="Poulain J."/>
            <person name="Campsteijn C."/>
            <person name="Adamski M."/>
            <person name="Cross I."/>
            <person name="Yadetie F."/>
            <person name="Muffato M."/>
            <person name="Louis A."/>
            <person name="Butcher S."/>
            <person name="Tsagkogeorga G."/>
            <person name="Konrad A."/>
            <person name="Singh S."/>
            <person name="Jensen M.F."/>
            <person name="Cong E.H."/>
            <person name="Eikeseth-Otteraa H."/>
            <person name="Noel B."/>
            <person name="Anthouard V."/>
            <person name="Porcel B.M."/>
            <person name="Kachouri-Lafond R."/>
            <person name="Nishino A."/>
            <person name="Ugolini M."/>
            <person name="Chourrout P."/>
            <person name="Nishida H."/>
            <person name="Aasland R."/>
            <person name="Huzurbazar S."/>
            <person name="Westhof E."/>
            <person name="Delsuc F."/>
            <person name="Lehrach H."/>
            <person name="Reinhardt R."/>
            <person name="Weissenbach J."/>
            <person name="Roy S.W."/>
            <person name="Artiguenave F."/>
            <person name="Postlethwait J.H."/>
            <person name="Manak J.R."/>
            <person name="Thompson E.M."/>
            <person name="Jaillon O."/>
            <person name="Du Pasquier L."/>
            <person name="Boudinot P."/>
            <person name="Liberles D.A."/>
            <person name="Volff J.N."/>
            <person name="Philippe H."/>
            <person name="Lenhard B."/>
            <person name="Roest Crollius H."/>
            <person name="Wincker P."/>
            <person name="Chourrout D."/>
        </authorList>
    </citation>
    <scope>NUCLEOTIDE SEQUENCE [LARGE SCALE GENOMIC DNA]</scope>
</reference>
<evidence type="ECO:0000256" key="1">
    <source>
        <dbReference type="SAM" id="Coils"/>
    </source>
</evidence>
<gene>
    <name evidence="3" type="ORF">GSOID_T00009572001</name>
</gene>
<evidence type="ECO:0000313" key="3">
    <source>
        <dbReference type="EMBL" id="CBY24222.1"/>
    </source>
</evidence>
<protein>
    <submittedName>
        <fullName evidence="3">Uncharacterized protein</fullName>
    </submittedName>
</protein>
<keyword evidence="2" id="KW-0472">Membrane</keyword>
<keyword evidence="1" id="KW-0175">Coiled coil</keyword>
<evidence type="ECO:0000313" key="4">
    <source>
        <dbReference type="Proteomes" id="UP000001307"/>
    </source>
</evidence>
<dbReference type="AlphaFoldDB" id="E4XF37"/>
<dbReference type="Proteomes" id="UP000001307">
    <property type="component" value="Unassembled WGS sequence"/>
</dbReference>